<keyword evidence="2" id="KW-0677">Repeat</keyword>
<dbReference type="EnsemblPlants" id="Pp3c15_24080V3.4">
    <property type="protein sequence ID" value="Pp3c15_24080V3.4"/>
    <property type="gene ID" value="Pp3c15_24080"/>
</dbReference>
<name>A0A2K1JEJ0_PHYPA</name>
<evidence type="ECO:0000313" key="10">
    <source>
        <dbReference type="EMBL" id="PNR39908.1"/>
    </source>
</evidence>
<evidence type="ECO:0000256" key="6">
    <source>
        <dbReference type="ARBA" id="ARBA00023242"/>
    </source>
</evidence>
<dbReference type="InterPro" id="IPR009057">
    <property type="entry name" value="Homeodomain-like_sf"/>
</dbReference>
<dbReference type="GO" id="GO:0005634">
    <property type="term" value="C:nucleus"/>
    <property type="evidence" value="ECO:0000318"/>
    <property type="project" value="GO_Central"/>
</dbReference>
<organism evidence="10">
    <name type="scientific">Physcomitrium patens</name>
    <name type="common">Spreading-leaved earth moss</name>
    <name type="synonym">Physcomitrella patens</name>
    <dbReference type="NCBI Taxonomy" id="3218"/>
    <lineage>
        <taxon>Eukaryota</taxon>
        <taxon>Viridiplantae</taxon>
        <taxon>Streptophyta</taxon>
        <taxon>Embryophyta</taxon>
        <taxon>Bryophyta</taxon>
        <taxon>Bryophytina</taxon>
        <taxon>Bryopsida</taxon>
        <taxon>Funariidae</taxon>
        <taxon>Funariales</taxon>
        <taxon>Funariaceae</taxon>
        <taxon>Physcomitrium</taxon>
    </lineage>
</organism>
<dbReference type="OrthoDB" id="2143914at2759"/>
<dbReference type="PROSITE" id="PS50090">
    <property type="entry name" value="MYB_LIKE"/>
    <property type="match status" value="2"/>
</dbReference>
<comment type="subcellular location">
    <subcellularLocation>
        <location evidence="1">Nucleus</location>
    </subcellularLocation>
</comment>
<dbReference type="FunFam" id="1.10.10.60:FF:000001">
    <property type="entry name" value="MYB-related transcription factor"/>
    <property type="match status" value="1"/>
</dbReference>
<reference evidence="10 12" key="2">
    <citation type="journal article" date="2018" name="Plant J.">
        <title>The Physcomitrella patens chromosome-scale assembly reveals moss genome structure and evolution.</title>
        <authorList>
            <person name="Lang D."/>
            <person name="Ullrich K.K."/>
            <person name="Murat F."/>
            <person name="Fuchs J."/>
            <person name="Jenkins J."/>
            <person name="Haas F.B."/>
            <person name="Piednoel M."/>
            <person name="Gundlach H."/>
            <person name="Van Bel M."/>
            <person name="Meyberg R."/>
            <person name="Vives C."/>
            <person name="Morata J."/>
            <person name="Symeonidi A."/>
            <person name="Hiss M."/>
            <person name="Muchero W."/>
            <person name="Kamisugi Y."/>
            <person name="Saleh O."/>
            <person name="Blanc G."/>
            <person name="Decker E.L."/>
            <person name="van Gessel N."/>
            <person name="Grimwood J."/>
            <person name="Hayes R.D."/>
            <person name="Graham S.W."/>
            <person name="Gunter L.E."/>
            <person name="McDaniel S.F."/>
            <person name="Hoernstein S.N.W."/>
            <person name="Larsson A."/>
            <person name="Li F.W."/>
            <person name="Perroud P.F."/>
            <person name="Phillips J."/>
            <person name="Ranjan P."/>
            <person name="Rokshar D.S."/>
            <person name="Rothfels C.J."/>
            <person name="Schneider L."/>
            <person name="Shu S."/>
            <person name="Stevenson D.W."/>
            <person name="Thummler F."/>
            <person name="Tillich M."/>
            <person name="Villarreal Aguilar J.C."/>
            <person name="Widiez T."/>
            <person name="Wong G.K."/>
            <person name="Wymore A."/>
            <person name="Zhang Y."/>
            <person name="Zimmer A.D."/>
            <person name="Quatrano R.S."/>
            <person name="Mayer K.F.X."/>
            <person name="Goodstein D."/>
            <person name="Casacuberta J.M."/>
            <person name="Vandepoele K."/>
            <person name="Reski R."/>
            <person name="Cuming A.C."/>
            <person name="Tuskan G.A."/>
            <person name="Maumus F."/>
            <person name="Salse J."/>
            <person name="Schmutz J."/>
            <person name="Rensing S.A."/>
        </authorList>
    </citation>
    <scope>NUCLEOTIDE SEQUENCE [LARGE SCALE GENOMIC DNA]</scope>
    <source>
        <strain evidence="11 12">cv. Gransden 2004</strain>
    </source>
</reference>
<dbReference type="Pfam" id="PF00249">
    <property type="entry name" value="Myb_DNA-binding"/>
    <property type="match status" value="2"/>
</dbReference>
<evidence type="ECO:0000256" key="5">
    <source>
        <dbReference type="ARBA" id="ARBA00023163"/>
    </source>
</evidence>
<dbReference type="CDD" id="cd00167">
    <property type="entry name" value="SANT"/>
    <property type="match status" value="2"/>
</dbReference>
<dbReference type="Gramene" id="Pp3c15_24080V3.1">
    <property type="protein sequence ID" value="Pp3c15_24080V3.1"/>
    <property type="gene ID" value="Pp3c15_24080"/>
</dbReference>
<feature type="domain" description="Myb-like" evidence="8">
    <location>
        <begin position="64"/>
        <end position="114"/>
    </location>
</feature>
<dbReference type="RefSeq" id="XP_024397297.1">
    <property type="nucleotide sequence ID" value="XM_024541529.2"/>
</dbReference>
<dbReference type="EnsemblPlants" id="Pp3c15_24080V3.2">
    <property type="protein sequence ID" value="Pp3c15_24080V3.2"/>
    <property type="gene ID" value="Pp3c15_24080"/>
</dbReference>
<feature type="domain" description="Myb-like" evidence="8">
    <location>
        <begin position="11"/>
        <end position="63"/>
    </location>
</feature>
<evidence type="ECO:0000256" key="4">
    <source>
        <dbReference type="ARBA" id="ARBA00023125"/>
    </source>
</evidence>
<keyword evidence="3" id="KW-0805">Transcription regulation</keyword>
<dbReference type="Gramene" id="Pp3c15_24080V3.4">
    <property type="protein sequence ID" value="Pp3c15_24080V3.4"/>
    <property type="gene ID" value="Pp3c15_24080"/>
</dbReference>
<evidence type="ECO:0000256" key="2">
    <source>
        <dbReference type="ARBA" id="ARBA00022737"/>
    </source>
</evidence>
<dbReference type="PANTHER" id="PTHR47995:SF18">
    <property type="entry name" value="TRANSCRIPTION FACTOR MYB65"/>
    <property type="match status" value="1"/>
</dbReference>
<dbReference type="GO" id="GO:0003700">
    <property type="term" value="F:DNA-binding transcription factor activity"/>
    <property type="evidence" value="ECO:0000318"/>
    <property type="project" value="GO_Central"/>
</dbReference>
<feature type="domain" description="HTH myb-type" evidence="9">
    <location>
        <begin position="64"/>
        <end position="118"/>
    </location>
</feature>
<evidence type="ECO:0000256" key="3">
    <source>
        <dbReference type="ARBA" id="ARBA00023015"/>
    </source>
</evidence>
<dbReference type="GeneID" id="112292737"/>
<dbReference type="EnsemblPlants" id="Pp3c15_24080V3.1">
    <property type="protein sequence ID" value="Pp3c15_24080V3.1"/>
    <property type="gene ID" value="Pp3c15_24080"/>
</dbReference>
<keyword evidence="12" id="KW-1185">Reference proteome</keyword>
<sequence>MDLSSDIGQDGGSLKKGPWTSAEDSILISYVTKHGEGNWNSVQKHSGLFRCGKSCRLRWANHLRPNLKKGAFTPEEERTIVELHAKLGNKWARMAAQLPGRTDNEIKNYWNTRIKRRMRAGLPVYPAEKAKSSPTQYYGKPSDGRSFISGEDADCDFISSFPQPGDHLHNLHAINECDHSLTRNCLSMIPMGALAPSTTNQGTNQVLNKTIGNPFEQIEVFRNSHHGRSGIGNGNVSFAQLADGGNLNFQTDFNSSSQGCDRGTTTRDVLPGFGNEPERNMMLYDRMSAYGNLNLLFKPPVSNASLKLELPSCQSAESADSAGTQRSSITNPSPLIPSTNILSESESYGSNASNFLETLMQDAHPTEGLGQVRFSMDIIDQLMALTSGNTNPEVAALVLSPQKGRWGENSDPTTPLAGRTFSDHSEEVSPMCPTVPQLVAPKNEDSVREMPREGIQQVCTDEDFLTLLDLANPDSVHGWYGSSEYYSAGGVPCAPLLDIMVPVPEHLQMAGGLNSQTTNTQSAPNNVWELDVGTWNTASVGRHLGEFSSVEYRPQASVGDQKVDRRATC</sequence>
<reference evidence="11" key="3">
    <citation type="submission" date="2020-12" db="UniProtKB">
        <authorList>
            <consortium name="EnsemblPlants"/>
        </authorList>
    </citation>
    <scope>IDENTIFICATION</scope>
</reference>
<dbReference type="GO" id="GO:0006355">
    <property type="term" value="P:regulation of DNA-templated transcription"/>
    <property type="evidence" value="ECO:0000318"/>
    <property type="project" value="GO_Central"/>
</dbReference>
<evidence type="ECO:0000259" key="8">
    <source>
        <dbReference type="PROSITE" id="PS50090"/>
    </source>
</evidence>
<keyword evidence="5" id="KW-0804">Transcription</keyword>
<dbReference type="PANTHER" id="PTHR47995">
    <property type="entry name" value="TRANSCRIPTION FACTOR MYB33-RELATED"/>
    <property type="match status" value="1"/>
</dbReference>
<dbReference type="EMBL" id="ABEU02000015">
    <property type="protein sequence ID" value="PNR39908.1"/>
    <property type="molecule type" value="Genomic_DNA"/>
</dbReference>
<feature type="domain" description="HTH myb-type" evidence="9">
    <location>
        <begin position="13"/>
        <end position="63"/>
    </location>
</feature>
<dbReference type="GO" id="GO:0003677">
    <property type="term" value="F:DNA binding"/>
    <property type="evidence" value="ECO:0007669"/>
    <property type="project" value="UniProtKB-KW"/>
</dbReference>
<dbReference type="PROSITE" id="PS51294">
    <property type="entry name" value="HTH_MYB"/>
    <property type="match status" value="2"/>
</dbReference>
<keyword evidence="6" id="KW-0539">Nucleus</keyword>
<keyword evidence="4" id="KW-0238">DNA-binding</keyword>
<protein>
    <submittedName>
        <fullName evidence="10 11">Uncharacterized protein</fullName>
    </submittedName>
</protein>
<evidence type="ECO:0000256" key="7">
    <source>
        <dbReference type="SAM" id="MobiDB-lite"/>
    </source>
</evidence>
<feature type="region of interest" description="Disordered" evidence="7">
    <location>
        <begin position="317"/>
        <end position="344"/>
    </location>
</feature>
<evidence type="ECO:0000259" key="9">
    <source>
        <dbReference type="PROSITE" id="PS51294"/>
    </source>
</evidence>
<proteinExistence type="predicted"/>
<reference evidence="10 12" key="1">
    <citation type="journal article" date="2008" name="Science">
        <title>The Physcomitrella genome reveals evolutionary insights into the conquest of land by plants.</title>
        <authorList>
            <person name="Rensing S."/>
            <person name="Lang D."/>
            <person name="Zimmer A."/>
            <person name="Terry A."/>
            <person name="Salamov A."/>
            <person name="Shapiro H."/>
            <person name="Nishiyama T."/>
            <person name="Perroud P.-F."/>
            <person name="Lindquist E."/>
            <person name="Kamisugi Y."/>
            <person name="Tanahashi T."/>
            <person name="Sakakibara K."/>
            <person name="Fujita T."/>
            <person name="Oishi K."/>
            <person name="Shin-I T."/>
            <person name="Kuroki Y."/>
            <person name="Toyoda A."/>
            <person name="Suzuki Y."/>
            <person name="Hashimoto A."/>
            <person name="Yamaguchi K."/>
            <person name="Sugano A."/>
            <person name="Kohara Y."/>
            <person name="Fujiyama A."/>
            <person name="Anterola A."/>
            <person name="Aoki S."/>
            <person name="Ashton N."/>
            <person name="Barbazuk W.B."/>
            <person name="Barker E."/>
            <person name="Bennetzen J."/>
            <person name="Bezanilla M."/>
            <person name="Blankenship R."/>
            <person name="Cho S.H."/>
            <person name="Dutcher S."/>
            <person name="Estelle M."/>
            <person name="Fawcett J.A."/>
            <person name="Gundlach H."/>
            <person name="Hanada K."/>
            <person name="Heyl A."/>
            <person name="Hicks K.A."/>
            <person name="Hugh J."/>
            <person name="Lohr M."/>
            <person name="Mayer K."/>
            <person name="Melkozernov A."/>
            <person name="Murata T."/>
            <person name="Nelson D."/>
            <person name="Pils B."/>
            <person name="Prigge M."/>
            <person name="Reiss B."/>
            <person name="Renner T."/>
            <person name="Rombauts S."/>
            <person name="Rushton P."/>
            <person name="Sanderfoot A."/>
            <person name="Schween G."/>
            <person name="Shiu S.-H."/>
            <person name="Stueber K."/>
            <person name="Theodoulou F.L."/>
            <person name="Tu H."/>
            <person name="Van de Peer Y."/>
            <person name="Verrier P.J."/>
            <person name="Waters E."/>
            <person name="Wood A."/>
            <person name="Yang L."/>
            <person name="Cove D."/>
            <person name="Cuming A."/>
            <person name="Hasebe M."/>
            <person name="Lucas S."/>
            <person name="Mishler D.B."/>
            <person name="Reski R."/>
            <person name="Grigoriev I."/>
            <person name="Quatrano R.S."/>
            <person name="Boore J.L."/>
        </authorList>
    </citation>
    <scope>NUCLEOTIDE SEQUENCE [LARGE SCALE GENOMIC DNA]</scope>
    <source>
        <strain evidence="11 12">cv. Gransden 2004</strain>
    </source>
</reference>
<dbReference type="InterPro" id="IPR001005">
    <property type="entry name" value="SANT/Myb"/>
</dbReference>
<dbReference type="SUPFAM" id="SSF46689">
    <property type="entry name" value="Homeodomain-like"/>
    <property type="match status" value="1"/>
</dbReference>
<evidence type="ECO:0000313" key="11">
    <source>
        <dbReference type="EnsemblPlants" id="Pp3c15_24080V3.1"/>
    </source>
</evidence>
<dbReference type="PaxDb" id="3218-PP1S66_200V6.1"/>
<dbReference type="Gene3D" id="1.10.10.60">
    <property type="entry name" value="Homeodomain-like"/>
    <property type="match status" value="2"/>
</dbReference>
<dbReference type="FunFam" id="1.10.10.60:FF:000119">
    <property type="entry name" value="Transcription factor GAMYB"/>
    <property type="match status" value="1"/>
</dbReference>
<gene>
    <name evidence="11" type="primary">LOC112292737</name>
    <name evidence="10" type="ORF">PHYPA_020188</name>
</gene>
<dbReference type="Gramene" id="Pp3c15_24080V3.2">
    <property type="protein sequence ID" value="Pp3c15_24080V3.2"/>
    <property type="gene ID" value="Pp3c15_24080"/>
</dbReference>
<dbReference type="SMART" id="SM00717">
    <property type="entry name" value="SANT"/>
    <property type="match status" value="2"/>
</dbReference>
<dbReference type="Proteomes" id="UP000006727">
    <property type="component" value="Chromosome 15"/>
</dbReference>
<dbReference type="AlphaFoldDB" id="A0A2K1JEJ0"/>
<evidence type="ECO:0000256" key="1">
    <source>
        <dbReference type="ARBA" id="ARBA00004123"/>
    </source>
</evidence>
<dbReference type="InterPro" id="IPR017930">
    <property type="entry name" value="Myb_dom"/>
</dbReference>
<evidence type="ECO:0000313" key="12">
    <source>
        <dbReference type="Proteomes" id="UP000006727"/>
    </source>
</evidence>
<feature type="region of interest" description="Disordered" evidence="7">
    <location>
        <begin position="253"/>
        <end position="274"/>
    </location>
</feature>
<accession>A0A2K1JEJ0</accession>